<keyword evidence="2" id="KW-1185">Reference proteome</keyword>
<reference evidence="3" key="1">
    <citation type="submission" date="2022-11" db="UniProtKB">
        <authorList>
            <consortium name="WormBaseParasite"/>
        </authorList>
    </citation>
    <scope>IDENTIFICATION</scope>
</reference>
<sequence length="352" mass="40449">MAMERAIGLIGRHLVTSKHFTILSLIFTIASMCFASPAFLPNFYTHVYRFRYLCAIGSKSPIIYSLIQILIYGGCLFVLLVCFGSLLTYRIDTRSLPNKPQDYSSFIMESRALQDHLVLGRLVLFMTLAYLFIEGPYICMSFFVQIRNSGELLAQYDGVEFEFPQELDTTITYLRFFFPLITPLLILGNCHDIWTKFMNLICCRRNTNHMFGAWGQLAGHKGSSMVNPDNVLTLVATADGLQLRVPTNYNQMIQDNSYKQFQNQIKEDQRQQLQRENLPAEETFEPEFDSRSKIVEFERVKQESHLPNTAESQLKSKMYGKQENVVVHNKTSTIISKLRKPKAGRSNAKNVK</sequence>
<dbReference type="Gene3D" id="1.20.1070.10">
    <property type="entry name" value="Rhodopsin 7-helix transmembrane proteins"/>
    <property type="match status" value="1"/>
</dbReference>
<keyword evidence="1" id="KW-0812">Transmembrane</keyword>
<protein>
    <submittedName>
        <fullName evidence="3">Uncharacterized protein</fullName>
    </submittedName>
</protein>
<dbReference type="AlphaFoldDB" id="A0A915EN23"/>
<proteinExistence type="predicted"/>
<keyword evidence="1" id="KW-1133">Transmembrane helix</keyword>
<feature type="transmembrane region" description="Helical" evidence="1">
    <location>
        <begin position="118"/>
        <end position="138"/>
    </location>
</feature>
<accession>A0A915EN23</accession>
<dbReference type="Proteomes" id="UP000887574">
    <property type="component" value="Unplaced"/>
</dbReference>
<evidence type="ECO:0000256" key="1">
    <source>
        <dbReference type="SAM" id="Phobius"/>
    </source>
</evidence>
<dbReference type="SUPFAM" id="SSF81321">
    <property type="entry name" value="Family A G protein-coupled receptor-like"/>
    <property type="match status" value="1"/>
</dbReference>
<feature type="transmembrane region" description="Helical" evidence="1">
    <location>
        <begin position="62"/>
        <end position="89"/>
    </location>
</feature>
<evidence type="ECO:0000313" key="3">
    <source>
        <dbReference type="WBParaSite" id="jg7663"/>
    </source>
</evidence>
<feature type="transmembrane region" description="Helical" evidence="1">
    <location>
        <begin position="20"/>
        <end position="42"/>
    </location>
</feature>
<dbReference type="WBParaSite" id="jg7663">
    <property type="protein sequence ID" value="jg7663"/>
    <property type="gene ID" value="jg7663"/>
</dbReference>
<keyword evidence="1" id="KW-0472">Membrane</keyword>
<evidence type="ECO:0000313" key="2">
    <source>
        <dbReference type="Proteomes" id="UP000887574"/>
    </source>
</evidence>
<name>A0A915EN23_9BILA</name>
<organism evidence="2 3">
    <name type="scientific">Ditylenchus dipsaci</name>
    <dbReference type="NCBI Taxonomy" id="166011"/>
    <lineage>
        <taxon>Eukaryota</taxon>
        <taxon>Metazoa</taxon>
        <taxon>Ecdysozoa</taxon>
        <taxon>Nematoda</taxon>
        <taxon>Chromadorea</taxon>
        <taxon>Rhabditida</taxon>
        <taxon>Tylenchina</taxon>
        <taxon>Tylenchomorpha</taxon>
        <taxon>Sphaerularioidea</taxon>
        <taxon>Anguinidae</taxon>
        <taxon>Anguininae</taxon>
        <taxon>Ditylenchus</taxon>
    </lineage>
</organism>